<proteinExistence type="predicted"/>
<dbReference type="PANTHER" id="PTHR46211">
    <property type="entry name" value="GLYCEROPHOSPHORYL DIESTER PHOSPHODIESTERASE"/>
    <property type="match status" value="1"/>
</dbReference>
<dbReference type="PROSITE" id="PS51704">
    <property type="entry name" value="GP_PDE"/>
    <property type="match status" value="1"/>
</dbReference>
<reference evidence="3" key="1">
    <citation type="journal article" date="2019" name="Int. J. Syst. Evol. Microbiol.">
        <title>The Global Catalogue of Microorganisms (GCM) 10K type strain sequencing project: providing services to taxonomists for standard genome sequencing and annotation.</title>
        <authorList>
            <consortium name="The Broad Institute Genomics Platform"/>
            <consortium name="The Broad Institute Genome Sequencing Center for Infectious Disease"/>
            <person name="Wu L."/>
            <person name="Ma J."/>
        </authorList>
    </citation>
    <scope>NUCLEOTIDE SEQUENCE [LARGE SCALE GENOMIC DNA]</scope>
    <source>
        <strain evidence="3">NBRC 109019</strain>
    </source>
</reference>
<organism evidence="2 3">
    <name type="scientific">Agromyces marinus</name>
    <dbReference type="NCBI Taxonomy" id="1389020"/>
    <lineage>
        <taxon>Bacteria</taxon>
        <taxon>Bacillati</taxon>
        <taxon>Actinomycetota</taxon>
        <taxon>Actinomycetes</taxon>
        <taxon>Micrococcales</taxon>
        <taxon>Microbacteriaceae</taxon>
        <taxon>Agromyces</taxon>
    </lineage>
</organism>
<gene>
    <name evidence="2" type="ORF">GCM10025870_02010</name>
</gene>
<keyword evidence="3" id="KW-1185">Reference proteome</keyword>
<dbReference type="Proteomes" id="UP001321477">
    <property type="component" value="Chromosome"/>
</dbReference>
<name>A0ABM8GXA8_9MICO</name>
<accession>A0ABM8GXA8</accession>
<feature type="domain" description="GP-PDE" evidence="1">
    <location>
        <begin position="11"/>
        <end position="105"/>
    </location>
</feature>
<protein>
    <recommendedName>
        <fullName evidence="1">GP-PDE domain-containing protein</fullName>
    </recommendedName>
</protein>
<evidence type="ECO:0000313" key="2">
    <source>
        <dbReference type="EMBL" id="BDZ53128.1"/>
    </source>
</evidence>
<evidence type="ECO:0000259" key="1">
    <source>
        <dbReference type="PROSITE" id="PS51704"/>
    </source>
</evidence>
<dbReference type="SUPFAM" id="SSF51695">
    <property type="entry name" value="PLC-like phosphodiesterases"/>
    <property type="match status" value="1"/>
</dbReference>
<sequence>MGAGWFEPPAPRVLAHRGLALEAPENTLAAFEAAIRAGARYLETDIHASADGAAVLAHDPTLRRVAHRPEAVGELDLAELRRVDLGGGHGFGTLDELLHAFPGRA</sequence>
<dbReference type="EMBL" id="AP027734">
    <property type="protein sequence ID" value="BDZ53128.1"/>
    <property type="molecule type" value="Genomic_DNA"/>
</dbReference>
<dbReference type="Pfam" id="PF03009">
    <property type="entry name" value="GDPD"/>
    <property type="match status" value="1"/>
</dbReference>
<dbReference type="PANTHER" id="PTHR46211:SF1">
    <property type="entry name" value="GLYCEROPHOSPHODIESTER PHOSPHODIESTERASE, CYTOPLASMIC"/>
    <property type="match status" value="1"/>
</dbReference>
<dbReference type="RefSeq" id="WP_350227265.1">
    <property type="nucleotide sequence ID" value="NZ_AP027734.1"/>
</dbReference>
<evidence type="ECO:0000313" key="3">
    <source>
        <dbReference type="Proteomes" id="UP001321477"/>
    </source>
</evidence>
<dbReference type="InterPro" id="IPR030395">
    <property type="entry name" value="GP_PDE_dom"/>
</dbReference>
<dbReference type="Gene3D" id="3.20.20.190">
    <property type="entry name" value="Phosphatidylinositol (PI) phosphodiesterase"/>
    <property type="match status" value="1"/>
</dbReference>
<dbReference type="InterPro" id="IPR017946">
    <property type="entry name" value="PLC-like_Pdiesterase_TIM-brl"/>
</dbReference>